<gene>
    <name evidence="20" type="ORF">FPL22_16010</name>
</gene>
<dbReference type="PROSITE" id="PS51462">
    <property type="entry name" value="NUDIX"/>
    <property type="match status" value="1"/>
</dbReference>
<keyword evidence="21" id="KW-1185">Reference proteome</keyword>
<dbReference type="EMBL" id="VMBG01000003">
    <property type="protein sequence ID" value="TSJ75878.1"/>
    <property type="molecule type" value="Genomic_DNA"/>
</dbReference>
<evidence type="ECO:0000256" key="6">
    <source>
        <dbReference type="ARBA" id="ARBA00022763"/>
    </source>
</evidence>
<dbReference type="Gene3D" id="3.90.79.10">
    <property type="entry name" value="Nucleoside Triphosphate Pyrophosphohydrolase"/>
    <property type="match status" value="1"/>
</dbReference>
<dbReference type="GO" id="GO:0006260">
    <property type="term" value="P:DNA replication"/>
    <property type="evidence" value="ECO:0007669"/>
    <property type="project" value="UniProtKB-KW"/>
</dbReference>
<dbReference type="InterPro" id="IPR015797">
    <property type="entry name" value="NUDIX_hydrolase-like_dom_sf"/>
</dbReference>
<organism evidence="20 21">
    <name type="scientific">Rariglobus hedericola</name>
    <dbReference type="NCBI Taxonomy" id="2597822"/>
    <lineage>
        <taxon>Bacteria</taxon>
        <taxon>Pseudomonadati</taxon>
        <taxon>Verrucomicrobiota</taxon>
        <taxon>Opitutia</taxon>
        <taxon>Opitutales</taxon>
        <taxon>Opitutaceae</taxon>
        <taxon>Rariglobus</taxon>
    </lineage>
</organism>
<dbReference type="AlphaFoldDB" id="A0A556QGV9"/>
<dbReference type="PRINTS" id="PR00502">
    <property type="entry name" value="NUDIXFAMILY"/>
</dbReference>
<dbReference type="GO" id="GO:0006281">
    <property type="term" value="P:DNA repair"/>
    <property type="evidence" value="ECO:0007669"/>
    <property type="project" value="UniProtKB-KW"/>
</dbReference>
<evidence type="ECO:0000256" key="11">
    <source>
        <dbReference type="ARBA" id="ARBA00036904"/>
    </source>
</evidence>
<comment type="caution">
    <text evidence="20">The sequence shown here is derived from an EMBL/GenBank/DDBJ whole genome shotgun (WGS) entry which is preliminary data.</text>
</comment>
<dbReference type="InterPro" id="IPR000086">
    <property type="entry name" value="NUDIX_hydrolase_dom"/>
</dbReference>
<dbReference type="SUPFAM" id="SSF55811">
    <property type="entry name" value="Nudix"/>
    <property type="match status" value="1"/>
</dbReference>
<feature type="domain" description="Nudix hydrolase" evidence="19">
    <location>
        <begin position="1"/>
        <end position="110"/>
    </location>
</feature>
<comment type="similarity">
    <text evidence="2 17">Belongs to the Nudix hydrolase family.</text>
</comment>
<evidence type="ECO:0000256" key="18">
    <source>
        <dbReference type="SAM" id="MobiDB-lite"/>
    </source>
</evidence>
<keyword evidence="4" id="KW-0235">DNA replication</keyword>
<dbReference type="EC" id="3.6.1.55" evidence="12"/>
<dbReference type="CDD" id="cd03425">
    <property type="entry name" value="NUDIX_MutT_NudA_like"/>
    <property type="match status" value="1"/>
</dbReference>
<evidence type="ECO:0000256" key="8">
    <source>
        <dbReference type="ARBA" id="ARBA00022842"/>
    </source>
</evidence>
<keyword evidence="6" id="KW-0227">DNA damage</keyword>
<evidence type="ECO:0000259" key="19">
    <source>
        <dbReference type="PROSITE" id="PS51462"/>
    </source>
</evidence>
<dbReference type="InterPro" id="IPR047127">
    <property type="entry name" value="MutT-like"/>
</dbReference>
<dbReference type="InterPro" id="IPR020084">
    <property type="entry name" value="NUDIX_hydrolase_CS"/>
</dbReference>
<keyword evidence="3" id="KW-0515">Mutator protein</keyword>
<proteinExistence type="inferred from homology"/>
<evidence type="ECO:0000256" key="4">
    <source>
        <dbReference type="ARBA" id="ARBA00022705"/>
    </source>
</evidence>
<dbReference type="PANTHER" id="PTHR47707">
    <property type="entry name" value="8-OXO-DGTP DIPHOSPHATASE"/>
    <property type="match status" value="1"/>
</dbReference>
<feature type="region of interest" description="Disordered" evidence="18">
    <location>
        <begin position="1"/>
        <end position="26"/>
    </location>
</feature>
<evidence type="ECO:0000256" key="10">
    <source>
        <dbReference type="ARBA" id="ARBA00035861"/>
    </source>
</evidence>
<evidence type="ECO:0000256" key="12">
    <source>
        <dbReference type="ARBA" id="ARBA00038905"/>
    </source>
</evidence>
<dbReference type="PROSITE" id="PS00893">
    <property type="entry name" value="NUDIX_BOX"/>
    <property type="match status" value="1"/>
</dbReference>
<dbReference type="InterPro" id="IPR020476">
    <property type="entry name" value="Nudix_hydrolase"/>
</dbReference>
<dbReference type="Pfam" id="PF00293">
    <property type="entry name" value="NUDIX"/>
    <property type="match status" value="1"/>
</dbReference>
<dbReference type="OrthoDB" id="9810648at2"/>
<evidence type="ECO:0000256" key="13">
    <source>
        <dbReference type="ARBA" id="ARBA00040794"/>
    </source>
</evidence>
<dbReference type="GO" id="GO:0008413">
    <property type="term" value="F:8-oxo-7,8-dihydroguanosine triphosphate pyrophosphatase activity"/>
    <property type="evidence" value="ECO:0007669"/>
    <property type="project" value="TreeGrafter"/>
</dbReference>
<accession>A0A556QGV9</accession>
<evidence type="ECO:0000256" key="2">
    <source>
        <dbReference type="ARBA" id="ARBA00005582"/>
    </source>
</evidence>
<sequence>MAQRPAHKHLGGKWEFPGGKIEPGETPEAALHRELLEELGSTVEILRPLAAHTHAYATVTVQLIPFVVRLTANSPAPQTHEHAALRWVPAGELLTLDLPEADLPIINDYLRR</sequence>
<evidence type="ECO:0000256" key="14">
    <source>
        <dbReference type="ARBA" id="ARBA00041592"/>
    </source>
</evidence>
<evidence type="ECO:0000256" key="3">
    <source>
        <dbReference type="ARBA" id="ARBA00022457"/>
    </source>
</evidence>
<evidence type="ECO:0000256" key="5">
    <source>
        <dbReference type="ARBA" id="ARBA00022723"/>
    </source>
</evidence>
<dbReference type="GO" id="GO:0035539">
    <property type="term" value="F:8-oxo-7,8-dihydrodeoxyguanosine triphosphate pyrophosphatase activity"/>
    <property type="evidence" value="ECO:0007669"/>
    <property type="project" value="UniProtKB-EC"/>
</dbReference>
<evidence type="ECO:0000256" key="16">
    <source>
        <dbReference type="ARBA" id="ARBA00042798"/>
    </source>
</evidence>
<protein>
    <recommendedName>
        <fullName evidence="13">8-oxo-dGTP diphosphatase</fullName>
        <ecNumber evidence="12">3.6.1.55</ecNumber>
    </recommendedName>
    <alternativeName>
        <fullName evidence="16">7,8-dihydro-8-oxoguanine-triphosphatase</fullName>
    </alternativeName>
    <alternativeName>
        <fullName evidence="15">Mutator protein MutT</fullName>
    </alternativeName>
    <alternativeName>
        <fullName evidence="14">dGTP pyrophosphohydrolase</fullName>
    </alternativeName>
</protein>
<dbReference type="GO" id="GO:0044715">
    <property type="term" value="F:8-oxo-dGDP phosphatase activity"/>
    <property type="evidence" value="ECO:0007669"/>
    <property type="project" value="TreeGrafter"/>
</dbReference>
<evidence type="ECO:0000313" key="21">
    <source>
        <dbReference type="Proteomes" id="UP000315648"/>
    </source>
</evidence>
<evidence type="ECO:0000256" key="15">
    <source>
        <dbReference type="ARBA" id="ARBA00041979"/>
    </source>
</evidence>
<evidence type="ECO:0000313" key="20">
    <source>
        <dbReference type="EMBL" id="TSJ75878.1"/>
    </source>
</evidence>
<evidence type="ECO:0000256" key="7">
    <source>
        <dbReference type="ARBA" id="ARBA00022801"/>
    </source>
</evidence>
<keyword evidence="5" id="KW-0479">Metal-binding</keyword>
<keyword evidence="9" id="KW-0234">DNA repair</keyword>
<reference evidence="20 21" key="1">
    <citation type="submission" date="2019-07" db="EMBL/GenBank/DDBJ databases">
        <title>Description of 53C-WASEF.</title>
        <authorList>
            <person name="Pitt A."/>
            <person name="Hahn M.W."/>
        </authorList>
    </citation>
    <scope>NUCLEOTIDE SEQUENCE [LARGE SCALE GENOMIC DNA]</scope>
    <source>
        <strain evidence="20 21">53C-WASEF</strain>
    </source>
</reference>
<evidence type="ECO:0000256" key="1">
    <source>
        <dbReference type="ARBA" id="ARBA00001946"/>
    </source>
</evidence>
<dbReference type="Proteomes" id="UP000315648">
    <property type="component" value="Unassembled WGS sequence"/>
</dbReference>
<comment type="catalytic activity">
    <reaction evidence="11">
        <text>8-oxo-GTP + H2O = 8-oxo-GMP + diphosphate + H(+)</text>
        <dbReference type="Rhea" id="RHEA:67616"/>
        <dbReference type="ChEBI" id="CHEBI:15377"/>
        <dbReference type="ChEBI" id="CHEBI:15378"/>
        <dbReference type="ChEBI" id="CHEBI:33019"/>
        <dbReference type="ChEBI" id="CHEBI:143553"/>
        <dbReference type="ChEBI" id="CHEBI:145694"/>
    </reaction>
</comment>
<keyword evidence="8" id="KW-0460">Magnesium</keyword>
<feature type="compositionally biased region" description="Basic residues" evidence="18">
    <location>
        <begin position="1"/>
        <end position="11"/>
    </location>
</feature>
<dbReference type="GO" id="GO:0046872">
    <property type="term" value="F:metal ion binding"/>
    <property type="evidence" value="ECO:0007669"/>
    <property type="project" value="UniProtKB-KW"/>
</dbReference>
<dbReference type="GO" id="GO:0044716">
    <property type="term" value="F:8-oxo-GDP phosphatase activity"/>
    <property type="evidence" value="ECO:0007669"/>
    <property type="project" value="TreeGrafter"/>
</dbReference>
<comment type="cofactor">
    <cofactor evidence="1">
        <name>Mg(2+)</name>
        <dbReference type="ChEBI" id="CHEBI:18420"/>
    </cofactor>
</comment>
<comment type="catalytic activity">
    <reaction evidence="10">
        <text>8-oxo-dGTP + H2O = 8-oxo-dGMP + diphosphate + H(+)</text>
        <dbReference type="Rhea" id="RHEA:31575"/>
        <dbReference type="ChEBI" id="CHEBI:15377"/>
        <dbReference type="ChEBI" id="CHEBI:15378"/>
        <dbReference type="ChEBI" id="CHEBI:33019"/>
        <dbReference type="ChEBI" id="CHEBI:63224"/>
        <dbReference type="ChEBI" id="CHEBI:77896"/>
        <dbReference type="EC" id="3.6.1.55"/>
    </reaction>
</comment>
<evidence type="ECO:0000256" key="17">
    <source>
        <dbReference type="RuleBase" id="RU003476"/>
    </source>
</evidence>
<dbReference type="PANTHER" id="PTHR47707:SF1">
    <property type="entry name" value="NUDIX HYDROLASE FAMILY PROTEIN"/>
    <property type="match status" value="1"/>
</dbReference>
<keyword evidence="7 17" id="KW-0378">Hydrolase</keyword>
<name>A0A556QGV9_9BACT</name>
<evidence type="ECO:0000256" key="9">
    <source>
        <dbReference type="ARBA" id="ARBA00023204"/>
    </source>
</evidence>